<feature type="active site" evidence="6">
    <location>
        <position position="200"/>
    </location>
</feature>
<keyword evidence="4" id="KW-0680">Restriction system</keyword>
<accession>A0ABP1F289</accession>
<evidence type="ECO:0000256" key="7">
    <source>
        <dbReference type="RuleBase" id="RU000416"/>
    </source>
</evidence>
<dbReference type="InterPro" id="IPR029063">
    <property type="entry name" value="SAM-dependent_MTases_sf"/>
</dbReference>
<evidence type="ECO:0000256" key="8">
    <source>
        <dbReference type="RuleBase" id="RU000417"/>
    </source>
</evidence>
<comment type="caution">
    <text evidence="9">The sequence shown here is derived from an EMBL/GenBank/DDBJ whole genome shotgun (WGS) entry which is preliminary data.</text>
</comment>
<dbReference type="Pfam" id="PF00145">
    <property type="entry name" value="DNA_methylase"/>
    <property type="match status" value="1"/>
</dbReference>
<dbReference type="PANTHER" id="PTHR10629">
    <property type="entry name" value="CYTOSINE-SPECIFIC METHYLTRANSFERASE"/>
    <property type="match status" value="1"/>
</dbReference>
<dbReference type="EMBL" id="CAXJIO010000018">
    <property type="protein sequence ID" value="CAL2104634.1"/>
    <property type="molecule type" value="Genomic_DNA"/>
</dbReference>
<keyword evidence="10" id="KW-1185">Reference proteome</keyword>
<reference evidence="9 10" key="1">
    <citation type="submission" date="2024-05" db="EMBL/GenBank/DDBJ databases">
        <authorList>
            <person name="Duchaud E."/>
        </authorList>
    </citation>
    <scope>NUCLEOTIDE SEQUENCE [LARGE SCALE GENOMIC DNA]</scope>
    <source>
        <strain evidence="9">Ena-SAMPLE-TAB-13-05-2024-13:56:06:370-140308</strain>
    </source>
</reference>
<dbReference type="EC" id="2.1.1.37" evidence="8"/>
<dbReference type="GO" id="GO:0003886">
    <property type="term" value="F:DNA (cytosine-5-)-methyltransferase activity"/>
    <property type="evidence" value="ECO:0007669"/>
    <property type="project" value="UniProtKB-EC"/>
</dbReference>
<comment type="similarity">
    <text evidence="6 7">Belongs to the class I-like SAM-binding methyltransferase superfamily. C5-methyltransferase family.</text>
</comment>
<proteinExistence type="inferred from homology"/>
<dbReference type="PROSITE" id="PS00094">
    <property type="entry name" value="C5_MTASE_1"/>
    <property type="match status" value="1"/>
</dbReference>
<dbReference type="GO" id="GO:0032259">
    <property type="term" value="P:methylation"/>
    <property type="evidence" value="ECO:0007669"/>
    <property type="project" value="UniProtKB-KW"/>
</dbReference>
<evidence type="ECO:0000256" key="6">
    <source>
        <dbReference type="PROSITE-ProRule" id="PRU01016"/>
    </source>
</evidence>
<organism evidence="9 10">
    <name type="scientific">Tenacibaculum polynesiense</name>
    <dbReference type="NCBI Taxonomy" id="3137857"/>
    <lineage>
        <taxon>Bacteria</taxon>
        <taxon>Pseudomonadati</taxon>
        <taxon>Bacteroidota</taxon>
        <taxon>Flavobacteriia</taxon>
        <taxon>Flavobacteriales</taxon>
        <taxon>Flavobacteriaceae</taxon>
        <taxon>Tenacibaculum</taxon>
    </lineage>
</organism>
<evidence type="ECO:0000256" key="3">
    <source>
        <dbReference type="ARBA" id="ARBA00022691"/>
    </source>
</evidence>
<keyword evidence="2 6" id="KW-0808">Transferase</keyword>
<evidence type="ECO:0000256" key="5">
    <source>
        <dbReference type="ARBA" id="ARBA00047422"/>
    </source>
</evidence>
<dbReference type="Gene3D" id="3.90.120.10">
    <property type="entry name" value="DNA Methylase, subunit A, domain 2"/>
    <property type="match status" value="1"/>
</dbReference>
<protein>
    <recommendedName>
        <fullName evidence="8">Cytosine-specific methyltransferase</fullName>
        <ecNumber evidence="8">2.1.1.37</ecNumber>
    </recommendedName>
</protein>
<dbReference type="RefSeq" id="WP_348721727.1">
    <property type="nucleotide sequence ID" value="NZ_CAXJIO010000018.1"/>
</dbReference>
<dbReference type="SUPFAM" id="SSF53335">
    <property type="entry name" value="S-adenosyl-L-methionine-dependent methyltransferases"/>
    <property type="match status" value="1"/>
</dbReference>
<dbReference type="InterPro" id="IPR050390">
    <property type="entry name" value="C5-Methyltransferase"/>
</dbReference>
<evidence type="ECO:0000256" key="4">
    <source>
        <dbReference type="ARBA" id="ARBA00022747"/>
    </source>
</evidence>
<keyword evidence="1 6" id="KW-0489">Methyltransferase</keyword>
<dbReference type="NCBIfam" id="TIGR00675">
    <property type="entry name" value="dcm"/>
    <property type="match status" value="1"/>
</dbReference>
<evidence type="ECO:0000256" key="2">
    <source>
        <dbReference type="ARBA" id="ARBA00022679"/>
    </source>
</evidence>
<dbReference type="PROSITE" id="PS51679">
    <property type="entry name" value="SAM_MT_C5"/>
    <property type="match status" value="1"/>
</dbReference>
<sequence length="508" mass="58809">MFQYINKIENSREKKFFIEKVSLFIKLINVFAQKSNLSVSSVNSEISGNTIKRLKELKIIASNSEDDQKLLLKVLKAPMYNEFIKAINYNLKHQKLIGDLLDKLDPSKRKIIQEKSNKKNRPLIVDFFCGAGGLSLGFSQEGFLVDLANDYEDVCIETFRYNHPEVPDDRVILGDIRNIVDHIEDYINNEIDIVVGGPPCQGFSTANQQRIIDDPRNELYKYYLKAISKIAPKFVVMENVKGMLPYAEQVIEDYKNIKIKKENKTFSYTVDCKVLVSNDFGVAQKRQRLIFIAIRNDISEKRNITPSGIFQEIENTYSQNRDHVLKDALDYIKPLEAPRIKNMTEVDDEITGKKVDVNQFHGNENSYLKLINEGRKIDYVFNHKARYTNDINYEIYGTLEQGEDGTSEKIKHVMPYKHRNHIFKDKYFKLIEDKPSRTITAHLKMDCHSHIHPRQVRSISPREAARIQSFPDDYVFLGAYLKTYMQIGNAVPPVMARGIAKVLKKHLK</sequence>
<dbReference type="Gene3D" id="3.40.50.150">
    <property type="entry name" value="Vaccinia Virus protein VP39"/>
    <property type="match status" value="1"/>
</dbReference>
<keyword evidence="3 6" id="KW-0949">S-adenosyl-L-methionine</keyword>
<dbReference type="Proteomes" id="UP001497527">
    <property type="component" value="Unassembled WGS sequence"/>
</dbReference>
<dbReference type="InterPro" id="IPR018117">
    <property type="entry name" value="C5_DNA_meth_AS"/>
</dbReference>
<comment type="catalytic activity">
    <reaction evidence="5 8">
        <text>a 2'-deoxycytidine in DNA + S-adenosyl-L-methionine = a 5-methyl-2'-deoxycytidine in DNA + S-adenosyl-L-homocysteine + H(+)</text>
        <dbReference type="Rhea" id="RHEA:13681"/>
        <dbReference type="Rhea" id="RHEA-COMP:11369"/>
        <dbReference type="Rhea" id="RHEA-COMP:11370"/>
        <dbReference type="ChEBI" id="CHEBI:15378"/>
        <dbReference type="ChEBI" id="CHEBI:57856"/>
        <dbReference type="ChEBI" id="CHEBI:59789"/>
        <dbReference type="ChEBI" id="CHEBI:85452"/>
        <dbReference type="ChEBI" id="CHEBI:85454"/>
        <dbReference type="EC" id="2.1.1.37"/>
    </reaction>
</comment>
<dbReference type="PRINTS" id="PR00105">
    <property type="entry name" value="C5METTRFRASE"/>
</dbReference>
<evidence type="ECO:0000313" key="9">
    <source>
        <dbReference type="EMBL" id="CAL2104634.1"/>
    </source>
</evidence>
<evidence type="ECO:0000256" key="1">
    <source>
        <dbReference type="ARBA" id="ARBA00022603"/>
    </source>
</evidence>
<dbReference type="PANTHER" id="PTHR10629:SF52">
    <property type="entry name" value="DNA (CYTOSINE-5)-METHYLTRANSFERASE 1"/>
    <property type="match status" value="1"/>
</dbReference>
<dbReference type="InterPro" id="IPR001525">
    <property type="entry name" value="C5_MeTfrase"/>
</dbReference>
<evidence type="ECO:0000313" key="10">
    <source>
        <dbReference type="Proteomes" id="UP001497527"/>
    </source>
</evidence>
<name>A0ABP1F289_9FLAO</name>
<gene>
    <name evidence="9" type="ORF">T190423A01A_90059</name>
</gene>